<protein>
    <recommendedName>
        <fullName evidence="4">PI31 proteasome regulator N-terminal domain-containing protein</fullName>
    </recommendedName>
</protein>
<evidence type="ECO:0000256" key="2">
    <source>
        <dbReference type="ARBA" id="ARBA00022942"/>
    </source>
</evidence>
<dbReference type="Pfam" id="PF11566">
    <property type="entry name" value="PI31_Prot_N"/>
    <property type="match status" value="1"/>
</dbReference>
<dbReference type="GO" id="GO:0070628">
    <property type="term" value="F:proteasome binding"/>
    <property type="evidence" value="ECO:0007669"/>
    <property type="project" value="InterPro"/>
</dbReference>
<dbReference type="GO" id="GO:0043161">
    <property type="term" value="P:proteasome-mediated ubiquitin-dependent protein catabolic process"/>
    <property type="evidence" value="ECO:0007669"/>
    <property type="project" value="InterPro"/>
</dbReference>
<reference evidence="5 6" key="1">
    <citation type="submission" date="2018-06" db="EMBL/GenBank/DDBJ databases">
        <title>WGS assembly of Brassica rapa FPsc.</title>
        <authorList>
            <person name="Bowman J."/>
            <person name="Kohchi T."/>
            <person name="Yamato K."/>
            <person name="Jenkins J."/>
            <person name="Shu S."/>
            <person name="Ishizaki K."/>
            <person name="Yamaoka S."/>
            <person name="Nishihama R."/>
            <person name="Nakamura Y."/>
            <person name="Berger F."/>
            <person name="Adam C."/>
            <person name="Aki S."/>
            <person name="Althoff F."/>
            <person name="Araki T."/>
            <person name="Arteaga-Vazquez M."/>
            <person name="Balasubrmanian S."/>
            <person name="Bauer D."/>
            <person name="Boehm C."/>
            <person name="Briginshaw L."/>
            <person name="Caballero-Perez J."/>
            <person name="Catarino B."/>
            <person name="Chen F."/>
            <person name="Chiyoda S."/>
            <person name="Chovatia M."/>
            <person name="Davies K."/>
            <person name="Delmans M."/>
            <person name="Demura T."/>
            <person name="Dierschke T."/>
            <person name="Dolan L."/>
            <person name="Dorantes-Acosta A."/>
            <person name="Eklund D."/>
            <person name="Florent S."/>
            <person name="Flores-Sandoval E."/>
            <person name="Fujiyama A."/>
            <person name="Fukuzawa H."/>
            <person name="Galik B."/>
            <person name="Grimanelli D."/>
            <person name="Grimwood J."/>
            <person name="Grossniklaus U."/>
            <person name="Hamada T."/>
            <person name="Haseloff J."/>
            <person name="Hetherington A."/>
            <person name="Higo A."/>
            <person name="Hirakawa Y."/>
            <person name="Hundley H."/>
            <person name="Ikeda Y."/>
            <person name="Inoue K."/>
            <person name="Inoue S."/>
            <person name="Ishida S."/>
            <person name="Jia Q."/>
            <person name="Kakita M."/>
            <person name="Kanazawa T."/>
            <person name="Kawai Y."/>
            <person name="Kawashima T."/>
            <person name="Kennedy M."/>
            <person name="Kinose K."/>
            <person name="Kinoshita T."/>
            <person name="Kohara Y."/>
            <person name="Koide E."/>
            <person name="Komatsu K."/>
            <person name="Kopischke S."/>
            <person name="Kubo M."/>
            <person name="Kyozuka J."/>
            <person name="Lagercrantz U."/>
            <person name="Lin S."/>
            <person name="Lindquist E."/>
            <person name="Lipzen A."/>
            <person name="Lu C."/>
            <person name="Luna E."/>
            <person name="Martienssen R."/>
            <person name="Minamino N."/>
            <person name="Mizutani M."/>
            <person name="Mizutani M."/>
            <person name="Mochizuki N."/>
            <person name="Monte I."/>
            <person name="Mosher R."/>
            <person name="Nagasaki H."/>
            <person name="Nakagami H."/>
            <person name="Naramoto S."/>
            <person name="Nishitani K."/>
            <person name="Ohtani M."/>
            <person name="Okamoto T."/>
            <person name="Okumura M."/>
            <person name="Phillips J."/>
            <person name="Pollak B."/>
            <person name="Reinders A."/>
            <person name="Roevekamp M."/>
            <person name="Sano R."/>
            <person name="Sawa S."/>
            <person name="Schmid M."/>
            <person name="Shirakawa M."/>
            <person name="Solano R."/>
            <person name="Spunde A."/>
            <person name="Suetsugu N."/>
            <person name="Sugano S."/>
            <person name="Sugiyama A."/>
            <person name="Sun R."/>
            <person name="Suzuki Y."/>
            <person name="Takenaka M."/>
            <person name="Takezawa D."/>
            <person name="Tomogane H."/>
            <person name="Tsuzuki M."/>
            <person name="Ueda T."/>
            <person name="Umeda M."/>
            <person name="Ward J."/>
            <person name="Watanabe Y."/>
            <person name="Yazaki K."/>
            <person name="Yokoyama R."/>
            <person name="Yoshitake Y."/>
            <person name="Yotsui I."/>
            <person name="Zachgo S."/>
            <person name="Schmutz J."/>
        </authorList>
    </citation>
    <scope>NUCLEOTIDE SEQUENCE [LARGE SCALE GENOMIC DNA]</scope>
    <source>
        <strain evidence="6">cv. B-3</strain>
    </source>
</reference>
<feature type="domain" description="PI31 proteasome regulator N-terminal" evidence="4">
    <location>
        <begin position="15"/>
        <end position="109"/>
    </location>
</feature>
<dbReference type="PANTHER" id="PTHR13266:SF1">
    <property type="entry name" value="PROTEASOME INHIBITOR PI31 SUBUNIT"/>
    <property type="match status" value="1"/>
</dbReference>
<name>A0A397ZIQ4_BRACM</name>
<evidence type="ECO:0000256" key="3">
    <source>
        <dbReference type="SAM" id="MobiDB-lite"/>
    </source>
</evidence>
<dbReference type="Gene3D" id="3.40.1000.30">
    <property type="match status" value="1"/>
</dbReference>
<keyword evidence="2" id="KW-0647">Proteasome</keyword>
<organism evidence="5 6">
    <name type="scientific">Brassica campestris</name>
    <name type="common">Field mustard</name>
    <dbReference type="NCBI Taxonomy" id="3711"/>
    <lineage>
        <taxon>Eukaryota</taxon>
        <taxon>Viridiplantae</taxon>
        <taxon>Streptophyta</taxon>
        <taxon>Embryophyta</taxon>
        <taxon>Tracheophyta</taxon>
        <taxon>Spermatophyta</taxon>
        <taxon>Magnoliopsida</taxon>
        <taxon>eudicotyledons</taxon>
        <taxon>Gunneridae</taxon>
        <taxon>Pentapetalae</taxon>
        <taxon>rosids</taxon>
        <taxon>malvids</taxon>
        <taxon>Brassicales</taxon>
        <taxon>Brassicaceae</taxon>
        <taxon>Brassiceae</taxon>
        <taxon>Brassica</taxon>
    </lineage>
</organism>
<dbReference type="AlphaFoldDB" id="A0A397ZIQ4"/>
<sequence>MENSQIVMLVIKSTRPRFRNNHDKVAFVVHATFVVSGYKLVAIGRHALATLSLPLLLEVGIEGRNESDKYAFVYCLAIGDKLLVDAIAVGGTYPTAHLEIKWITWVSKRTGPKLQNQILNKLDEGLKPIAYTTRNSSKRNREPEPVHYARRPFPLGPQFQQPSG</sequence>
<dbReference type="InterPro" id="IPR045128">
    <property type="entry name" value="PI31-like"/>
</dbReference>
<proteinExistence type="inferred from homology"/>
<dbReference type="InterPro" id="IPR021625">
    <property type="entry name" value="PI31_Prot_N"/>
</dbReference>
<gene>
    <name evidence="5" type="ORF">BRARA_D00501</name>
</gene>
<evidence type="ECO:0000313" key="6">
    <source>
        <dbReference type="Proteomes" id="UP000264353"/>
    </source>
</evidence>
<evidence type="ECO:0000256" key="1">
    <source>
        <dbReference type="ARBA" id="ARBA00006405"/>
    </source>
</evidence>
<dbReference type="Proteomes" id="UP000264353">
    <property type="component" value="Chromosome A4"/>
</dbReference>
<dbReference type="PANTHER" id="PTHR13266">
    <property type="entry name" value="PROTEASOME INHIBITOR"/>
    <property type="match status" value="1"/>
</dbReference>
<accession>A0A397ZIQ4</accession>
<comment type="similarity">
    <text evidence="1">Belongs to the proteasome inhibitor PI31 family.</text>
</comment>
<dbReference type="GO" id="GO:0000502">
    <property type="term" value="C:proteasome complex"/>
    <property type="evidence" value="ECO:0007669"/>
    <property type="project" value="UniProtKB-KW"/>
</dbReference>
<feature type="region of interest" description="Disordered" evidence="3">
    <location>
        <begin position="130"/>
        <end position="164"/>
    </location>
</feature>
<dbReference type="GO" id="GO:0004866">
    <property type="term" value="F:endopeptidase inhibitor activity"/>
    <property type="evidence" value="ECO:0007669"/>
    <property type="project" value="InterPro"/>
</dbReference>
<evidence type="ECO:0000259" key="4">
    <source>
        <dbReference type="Pfam" id="PF11566"/>
    </source>
</evidence>
<dbReference type="EMBL" id="CM010631">
    <property type="protein sequence ID" value="RID65295.1"/>
    <property type="molecule type" value="Genomic_DNA"/>
</dbReference>
<evidence type="ECO:0000313" key="5">
    <source>
        <dbReference type="EMBL" id="RID65295.1"/>
    </source>
</evidence>